<dbReference type="Pfam" id="PF06439">
    <property type="entry name" value="3keto-disac_hyd"/>
    <property type="match status" value="1"/>
</dbReference>
<dbReference type="AlphaFoldDB" id="A0A382P8Y0"/>
<feature type="domain" description="3-keto-alpha-glucoside-1,2-lyase/3-keto-2-hydroxy-glucal hydratase" evidence="1">
    <location>
        <begin position="23"/>
        <end position="202"/>
    </location>
</feature>
<evidence type="ECO:0000313" key="2">
    <source>
        <dbReference type="EMBL" id="SVC69879.1"/>
    </source>
</evidence>
<organism evidence="2">
    <name type="scientific">marine metagenome</name>
    <dbReference type="NCBI Taxonomy" id="408172"/>
    <lineage>
        <taxon>unclassified sequences</taxon>
        <taxon>metagenomes</taxon>
        <taxon>ecological metagenomes</taxon>
    </lineage>
</organism>
<dbReference type="Gene3D" id="2.60.120.560">
    <property type="entry name" value="Exo-inulinase, domain 1"/>
    <property type="match status" value="1"/>
</dbReference>
<protein>
    <recommendedName>
        <fullName evidence="1">3-keto-alpha-glucoside-1,2-lyase/3-keto-2-hydroxy-glucal hydratase domain-containing protein</fullName>
    </recommendedName>
</protein>
<name>A0A382P8Y0_9ZZZZ</name>
<accession>A0A382P8Y0</accession>
<gene>
    <name evidence="2" type="ORF">METZ01_LOCUS322733</name>
</gene>
<sequence>MTRATLILVASAITSLAAEKESDWLPLFDGKTTKGWTPRAEVESFKAVGGELHLASKVNVWVVSDLQMGDFVAELEVKIPADHKGFNSGLGFRLIGDKGKPKGYQCEIDRAKPAGVYGIGMGGWLFPKSKEQTGAYQKASKGLFKPAEWNHFKVEAKGPRIRTWLNGKPIADLEHKQSLKGRFGIQHHGKGGTVKFRNLRVKELK</sequence>
<proteinExistence type="predicted"/>
<dbReference type="InterPro" id="IPR010496">
    <property type="entry name" value="AL/BT2_dom"/>
</dbReference>
<reference evidence="2" key="1">
    <citation type="submission" date="2018-05" db="EMBL/GenBank/DDBJ databases">
        <authorList>
            <person name="Lanie J.A."/>
            <person name="Ng W.-L."/>
            <person name="Kazmierczak K.M."/>
            <person name="Andrzejewski T.M."/>
            <person name="Davidsen T.M."/>
            <person name="Wayne K.J."/>
            <person name="Tettelin H."/>
            <person name="Glass J.I."/>
            <person name="Rusch D."/>
            <person name="Podicherti R."/>
            <person name="Tsui H.-C.T."/>
            <person name="Winkler M.E."/>
        </authorList>
    </citation>
    <scope>NUCLEOTIDE SEQUENCE</scope>
</reference>
<dbReference type="EMBL" id="UINC01105723">
    <property type="protein sequence ID" value="SVC69879.1"/>
    <property type="molecule type" value="Genomic_DNA"/>
</dbReference>
<evidence type="ECO:0000259" key="1">
    <source>
        <dbReference type="Pfam" id="PF06439"/>
    </source>
</evidence>
<dbReference type="GO" id="GO:0016787">
    <property type="term" value="F:hydrolase activity"/>
    <property type="evidence" value="ECO:0007669"/>
    <property type="project" value="InterPro"/>
</dbReference>